<proteinExistence type="inferred from homology"/>
<name>A0A376B5G9_9ASCO</name>
<reference evidence="8" key="1">
    <citation type="submission" date="2018-06" db="EMBL/GenBank/DDBJ databases">
        <authorList>
            <person name="Guldener U."/>
        </authorList>
    </citation>
    <scope>NUCLEOTIDE SEQUENCE [LARGE SCALE GENOMIC DNA]</scope>
    <source>
        <strain evidence="8">UTAD17</strain>
    </source>
</reference>
<accession>A0A376B5G9</accession>
<evidence type="ECO:0000313" key="8">
    <source>
        <dbReference type="Proteomes" id="UP000262825"/>
    </source>
</evidence>
<evidence type="ECO:0000256" key="4">
    <source>
        <dbReference type="ARBA" id="ARBA00023239"/>
    </source>
</evidence>
<keyword evidence="4" id="KW-0456">Lyase</keyword>
<dbReference type="InterPro" id="IPR029056">
    <property type="entry name" value="Ribokinase-like"/>
</dbReference>
<dbReference type="VEuPathDB" id="FungiDB:SCODWIG_01698"/>
<keyword evidence="3" id="KW-0464">Manganese</keyword>
<evidence type="ECO:0000313" key="7">
    <source>
        <dbReference type="EMBL" id="SSD59937.1"/>
    </source>
</evidence>
<evidence type="ECO:0000256" key="5">
    <source>
        <dbReference type="ARBA" id="ARBA00023295"/>
    </source>
</evidence>
<feature type="domain" description="Carbohydrate kinase PfkB" evidence="6">
    <location>
        <begin position="359"/>
        <end position="571"/>
    </location>
</feature>
<dbReference type="InterPro" id="IPR007342">
    <property type="entry name" value="PsuG"/>
</dbReference>
<dbReference type="OrthoDB" id="198885at2759"/>
<organism evidence="7 8">
    <name type="scientific">Saccharomycodes ludwigii</name>
    <dbReference type="NCBI Taxonomy" id="36035"/>
    <lineage>
        <taxon>Eukaryota</taxon>
        <taxon>Fungi</taxon>
        <taxon>Dikarya</taxon>
        <taxon>Ascomycota</taxon>
        <taxon>Saccharomycotina</taxon>
        <taxon>Saccharomycetes</taxon>
        <taxon>Saccharomycodales</taxon>
        <taxon>Saccharomycodaceae</taxon>
        <taxon>Saccharomycodes</taxon>
    </lineage>
</organism>
<dbReference type="SUPFAM" id="SSF53613">
    <property type="entry name" value="Ribokinase-like"/>
    <property type="match status" value="1"/>
</dbReference>
<gene>
    <name evidence="7" type="ORF">SCODWIG_01698</name>
</gene>
<dbReference type="InterPro" id="IPR022830">
    <property type="entry name" value="Indigdn_synthA-like"/>
</dbReference>
<dbReference type="GO" id="GO:0016798">
    <property type="term" value="F:hydrolase activity, acting on glycosyl bonds"/>
    <property type="evidence" value="ECO:0007669"/>
    <property type="project" value="UniProtKB-KW"/>
</dbReference>
<sequence length="747" mass="81613">MFSQLNINKKSLLFPFKRYLRANNYNKINRLKVSDEVREAIYSKKPVVSLESTIITHGLPFPENLEMALSVENLIRSNGCVPATTAFIKGDAIVGCSKNEIEFLANSIPNVNKCSRRDIPVTMAQNLNGGTTISGTMILSNLAGIRVFATGGLGGVHKGGELTMDISADLEELGRTPVSVVCAGPKAILDIPRTMEYLETKGCTVATMCSPNIPGFYTTDSGVKSPYVVNNELEAAKIIKSGIDLNLKQGYLFCVPPPSDIALDDEYIKGVIEEAEIKAVELNIRGKELTPFLLSEIAKATDGLSVRCNVGFVKNNCGVACNISKELSNLESKSTYFQPIIKKNITNNIVIKSTPRPSSLVIGSVAIDTYCKMNAEGGNLKDSNPGAITNSIGGVAYNITLASTLACNRSSTTSTRLVACVGNDLSGKTVLHDLSQKGIDTKGLKIDDSSSNNTAQYVSFHDKGGELIIACADMKIATQIPIAHIESQILETMPKVVVTDANISTTTLSGIIALSKKNKEIGKPNFKLIFEPTSMEKAKKLACLPNINVYPDNDFYLITPTVDELKSIYNAFDMNDKFDVYKWFPILDSLEIDSVLKRTPSHILNHRIFQKLRKSGIFQMGVNLLPFFPRIVVKDGEHGIYVFSIIKNTDGESKADFSIKFNGGALIEYYDIPKDNKNPIQVKNVTGAGDTFLGVLLNEIVSKSQYMNTDIFEDPIQRKDSLMKAQKGAILSIEYEGTISEKLKLIK</sequence>
<keyword evidence="2" id="KW-0378">Hydrolase</keyword>
<dbReference type="PANTHER" id="PTHR42909">
    <property type="entry name" value="ZGC:136858"/>
    <property type="match status" value="1"/>
</dbReference>
<keyword evidence="8" id="KW-1185">Reference proteome</keyword>
<dbReference type="HAMAP" id="MF_01876">
    <property type="entry name" value="PsiMP_glycosidase"/>
    <property type="match status" value="1"/>
</dbReference>
<dbReference type="Gene3D" id="3.40.1190.20">
    <property type="match status" value="1"/>
</dbReference>
<dbReference type="GO" id="GO:0004730">
    <property type="term" value="F:pseudouridylate synthase activity"/>
    <property type="evidence" value="ECO:0007669"/>
    <property type="project" value="InterPro"/>
</dbReference>
<evidence type="ECO:0000259" key="6">
    <source>
        <dbReference type="Pfam" id="PF00294"/>
    </source>
</evidence>
<keyword evidence="1" id="KW-0479">Metal-binding</keyword>
<dbReference type="InterPro" id="IPR011611">
    <property type="entry name" value="PfkB_dom"/>
</dbReference>
<dbReference type="SUPFAM" id="SSF110581">
    <property type="entry name" value="Indigoidine synthase A-like"/>
    <property type="match status" value="1"/>
</dbReference>
<evidence type="ECO:0000256" key="2">
    <source>
        <dbReference type="ARBA" id="ARBA00022801"/>
    </source>
</evidence>
<evidence type="ECO:0000256" key="3">
    <source>
        <dbReference type="ARBA" id="ARBA00023211"/>
    </source>
</evidence>
<dbReference type="GO" id="GO:0046872">
    <property type="term" value="F:metal ion binding"/>
    <property type="evidence" value="ECO:0007669"/>
    <property type="project" value="UniProtKB-KW"/>
</dbReference>
<dbReference type="Pfam" id="PF00294">
    <property type="entry name" value="PfkB"/>
    <property type="match status" value="1"/>
</dbReference>
<dbReference type="PANTHER" id="PTHR42909:SF1">
    <property type="entry name" value="CARBOHYDRATE KINASE PFKB DOMAIN-CONTAINING PROTEIN"/>
    <property type="match status" value="1"/>
</dbReference>
<protein>
    <recommendedName>
        <fullName evidence="6">Carbohydrate kinase PfkB domain-containing protein</fullName>
    </recommendedName>
</protein>
<dbReference type="Gene3D" id="3.40.1790.10">
    <property type="entry name" value="Indigoidine synthase domain"/>
    <property type="match status" value="1"/>
</dbReference>
<dbReference type="EMBL" id="UFAJ01000234">
    <property type="protein sequence ID" value="SSD59937.1"/>
    <property type="molecule type" value="Genomic_DNA"/>
</dbReference>
<dbReference type="Proteomes" id="UP000262825">
    <property type="component" value="Unassembled WGS sequence"/>
</dbReference>
<dbReference type="GO" id="GO:0005737">
    <property type="term" value="C:cytoplasm"/>
    <property type="evidence" value="ECO:0007669"/>
    <property type="project" value="TreeGrafter"/>
</dbReference>
<dbReference type="AlphaFoldDB" id="A0A376B5G9"/>
<dbReference type="Pfam" id="PF04227">
    <property type="entry name" value="Indigoidine_A"/>
    <property type="match status" value="1"/>
</dbReference>
<evidence type="ECO:0000256" key="1">
    <source>
        <dbReference type="ARBA" id="ARBA00022723"/>
    </source>
</evidence>
<keyword evidence="5" id="KW-0326">Glycosidase</keyword>